<keyword evidence="8" id="KW-0378">Hydrolase</keyword>
<dbReference type="CDD" id="cd06158">
    <property type="entry name" value="S2P-M50_like_1"/>
    <property type="match status" value="1"/>
</dbReference>
<evidence type="ECO:0000256" key="11">
    <source>
        <dbReference type="ARBA" id="ARBA00023049"/>
    </source>
</evidence>
<feature type="transmembrane region" description="Helical" evidence="13">
    <location>
        <begin position="145"/>
        <end position="168"/>
    </location>
</feature>
<feature type="transmembrane region" description="Helical" evidence="13">
    <location>
        <begin position="58"/>
        <end position="82"/>
    </location>
</feature>
<dbReference type="PANTHER" id="PTHR35864">
    <property type="entry name" value="ZINC METALLOPROTEASE MJ0611-RELATED"/>
    <property type="match status" value="1"/>
</dbReference>
<feature type="domain" description="Peptidase M50" evidence="14">
    <location>
        <begin position="15"/>
        <end position="192"/>
    </location>
</feature>
<evidence type="ECO:0000256" key="8">
    <source>
        <dbReference type="ARBA" id="ARBA00022801"/>
    </source>
</evidence>
<sequence length="237" mass="25075">MDAKVFDALFFWFPAFLLSTTVHEAAHAWAALRGGDRTAYEGGQVSLSPLPHIRREPFGMVVVPVLTGLMNGWTMGWASAPYDPAWADRHPKRAAWMAAAGPGGNLALALLAFAAIKAGLLAGVFDAPERLGMTRLVVDAAGSDVSVAAFAAKGLSVLLTLNVLLAAFNLLPVPPLDGLAVTGLFLPDGLSRTLRGFAHSPLSMLGVLVAWQVFPHVARPLFFAVADLLHPGMYVRG</sequence>
<proteinExistence type="inferred from homology"/>
<keyword evidence="6 13" id="KW-0812">Transmembrane</keyword>
<dbReference type="InterPro" id="IPR052348">
    <property type="entry name" value="Metallopeptidase_M50B"/>
</dbReference>
<comment type="subcellular location">
    <subcellularLocation>
        <location evidence="2">Cell membrane</location>
        <topology evidence="2">Multi-pass membrane protein</topology>
    </subcellularLocation>
</comment>
<evidence type="ECO:0000256" key="13">
    <source>
        <dbReference type="SAM" id="Phobius"/>
    </source>
</evidence>
<evidence type="ECO:0000256" key="6">
    <source>
        <dbReference type="ARBA" id="ARBA00022692"/>
    </source>
</evidence>
<evidence type="ECO:0000256" key="10">
    <source>
        <dbReference type="ARBA" id="ARBA00022989"/>
    </source>
</evidence>
<dbReference type="InterPro" id="IPR044537">
    <property type="entry name" value="Rip2-like"/>
</dbReference>
<keyword evidence="9" id="KW-0862">Zinc</keyword>
<protein>
    <submittedName>
        <fullName evidence="15">Site-2 protease family protein</fullName>
    </submittedName>
</protein>
<keyword evidence="11" id="KW-0482">Metalloprotease</keyword>
<dbReference type="GO" id="GO:0046872">
    <property type="term" value="F:metal ion binding"/>
    <property type="evidence" value="ECO:0007669"/>
    <property type="project" value="UniProtKB-KW"/>
</dbReference>
<name>A0A832HYL7_UNCEI</name>
<keyword evidence="5 15" id="KW-0645">Protease</keyword>
<reference evidence="15" key="1">
    <citation type="journal article" date="2020" name="mSystems">
        <title>Genome- and Community-Level Interaction Insights into Carbon Utilization and Element Cycling Functions of Hydrothermarchaeota in Hydrothermal Sediment.</title>
        <authorList>
            <person name="Zhou Z."/>
            <person name="Liu Y."/>
            <person name="Xu W."/>
            <person name="Pan J."/>
            <person name="Luo Z.H."/>
            <person name="Li M."/>
        </authorList>
    </citation>
    <scope>NUCLEOTIDE SEQUENCE [LARGE SCALE GENOMIC DNA]</scope>
    <source>
        <strain evidence="15">SpSt-381</strain>
    </source>
</reference>
<evidence type="ECO:0000256" key="1">
    <source>
        <dbReference type="ARBA" id="ARBA00001947"/>
    </source>
</evidence>
<comment type="similarity">
    <text evidence="3">Belongs to the peptidase M50B family.</text>
</comment>
<keyword evidence="10 13" id="KW-1133">Transmembrane helix</keyword>
<evidence type="ECO:0000256" key="5">
    <source>
        <dbReference type="ARBA" id="ARBA00022670"/>
    </source>
</evidence>
<comment type="cofactor">
    <cofactor evidence="1">
        <name>Zn(2+)</name>
        <dbReference type="ChEBI" id="CHEBI:29105"/>
    </cofactor>
</comment>
<dbReference type="GO" id="GO:0008237">
    <property type="term" value="F:metallopeptidase activity"/>
    <property type="evidence" value="ECO:0007669"/>
    <property type="project" value="UniProtKB-KW"/>
</dbReference>
<dbReference type="InterPro" id="IPR008915">
    <property type="entry name" value="Peptidase_M50"/>
</dbReference>
<evidence type="ECO:0000256" key="9">
    <source>
        <dbReference type="ARBA" id="ARBA00022833"/>
    </source>
</evidence>
<comment type="caution">
    <text evidence="15">The sequence shown here is derived from an EMBL/GenBank/DDBJ whole genome shotgun (WGS) entry which is preliminary data.</text>
</comment>
<dbReference type="GO" id="GO:0006508">
    <property type="term" value="P:proteolysis"/>
    <property type="evidence" value="ECO:0007669"/>
    <property type="project" value="UniProtKB-KW"/>
</dbReference>
<keyword evidence="7" id="KW-0479">Metal-binding</keyword>
<evidence type="ECO:0000256" key="7">
    <source>
        <dbReference type="ARBA" id="ARBA00022723"/>
    </source>
</evidence>
<keyword evidence="12 13" id="KW-0472">Membrane</keyword>
<organism evidence="15">
    <name type="scientific">Eiseniibacteriota bacterium</name>
    <dbReference type="NCBI Taxonomy" id="2212470"/>
    <lineage>
        <taxon>Bacteria</taxon>
        <taxon>Candidatus Eiseniibacteriota</taxon>
    </lineage>
</organism>
<accession>A0A832HYL7</accession>
<dbReference type="AlphaFoldDB" id="A0A832HYL7"/>
<keyword evidence="4" id="KW-1003">Cell membrane</keyword>
<evidence type="ECO:0000313" key="15">
    <source>
        <dbReference type="EMBL" id="HGZ41819.1"/>
    </source>
</evidence>
<dbReference type="EMBL" id="DSQF01000001">
    <property type="protein sequence ID" value="HGZ41819.1"/>
    <property type="molecule type" value="Genomic_DNA"/>
</dbReference>
<evidence type="ECO:0000259" key="14">
    <source>
        <dbReference type="Pfam" id="PF02163"/>
    </source>
</evidence>
<dbReference type="PANTHER" id="PTHR35864:SF1">
    <property type="entry name" value="ZINC METALLOPROTEASE YWHC-RELATED"/>
    <property type="match status" value="1"/>
</dbReference>
<evidence type="ECO:0000256" key="12">
    <source>
        <dbReference type="ARBA" id="ARBA00023136"/>
    </source>
</evidence>
<evidence type="ECO:0000256" key="3">
    <source>
        <dbReference type="ARBA" id="ARBA00007931"/>
    </source>
</evidence>
<evidence type="ECO:0000256" key="4">
    <source>
        <dbReference type="ARBA" id="ARBA00022475"/>
    </source>
</evidence>
<dbReference type="GO" id="GO:0005886">
    <property type="term" value="C:plasma membrane"/>
    <property type="evidence" value="ECO:0007669"/>
    <property type="project" value="UniProtKB-SubCell"/>
</dbReference>
<gene>
    <name evidence="15" type="ORF">ENR23_00050</name>
</gene>
<dbReference type="Pfam" id="PF02163">
    <property type="entry name" value="Peptidase_M50"/>
    <property type="match status" value="1"/>
</dbReference>
<evidence type="ECO:0000256" key="2">
    <source>
        <dbReference type="ARBA" id="ARBA00004651"/>
    </source>
</evidence>
<feature type="transmembrane region" description="Helical" evidence="13">
    <location>
        <begin position="103"/>
        <end position="125"/>
    </location>
</feature>